<gene>
    <name evidence="1" type="ORF">HQN60_12530</name>
</gene>
<protein>
    <submittedName>
        <fullName evidence="1">Uncharacterized protein</fullName>
    </submittedName>
</protein>
<dbReference type="EMBL" id="CP054143">
    <property type="protein sequence ID" value="QKJ67464.1"/>
    <property type="molecule type" value="Genomic_DNA"/>
</dbReference>
<organism evidence="1 2">
    <name type="scientific">Deefgea piscis</name>
    <dbReference type="NCBI Taxonomy" id="2739061"/>
    <lineage>
        <taxon>Bacteria</taxon>
        <taxon>Pseudomonadati</taxon>
        <taxon>Pseudomonadota</taxon>
        <taxon>Betaproteobacteria</taxon>
        <taxon>Neisseriales</taxon>
        <taxon>Chitinibacteraceae</taxon>
        <taxon>Deefgea</taxon>
    </lineage>
</organism>
<keyword evidence="2" id="KW-1185">Reference proteome</keyword>
<dbReference type="AlphaFoldDB" id="A0A6M8STM0"/>
<dbReference type="KEGG" id="dee:HQN60_12530"/>
<sequence>MSIPVLHHHNFAAPIRKLTGFKSKCVLCIIYDETGVQRRVYLFAHPHTSKGLANQLAYWMIQAYADCQPSDAAWLIQLPRATLSQLWPDHHWHELHTCWALQEIPNSSPESLSTTHSAALMRDLNAWPDLALIIGINEMLCLNSATPTTRLGVGRYAAIDGGDLLGGEYWTIPSLKRLTCTHNHLAHLAGFTNSWGIASEHHQQQVQAACAKLPQQLSSIEELLEWLQFMLTDQAALAAIKFIRPRLNLARTRWNPHHDPRI</sequence>
<accession>A0A6M8STM0</accession>
<name>A0A6M8STM0_9NEIS</name>
<dbReference type="RefSeq" id="WP_173533966.1">
    <property type="nucleotide sequence ID" value="NZ_CP054143.1"/>
</dbReference>
<proteinExistence type="predicted"/>
<evidence type="ECO:0000313" key="1">
    <source>
        <dbReference type="EMBL" id="QKJ67464.1"/>
    </source>
</evidence>
<evidence type="ECO:0000313" key="2">
    <source>
        <dbReference type="Proteomes" id="UP000504844"/>
    </source>
</evidence>
<dbReference type="Proteomes" id="UP000504844">
    <property type="component" value="Chromosome"/>
</dbReference>
<reference evidence="1 2" key="1">
    <citation type="submission" date="2020-05" db="EMBL/GenBank/DDBJ databases">
        <title>Complete genome sequence of Deefgea sp. D17.</title>
        <authorList>
            <person name="Bae J.-W."/>
            <person name="Han J.E."/>
        </authorList>
    </citation>
    <scope>NUCLEOTIDE SEQUENCE [LARGE SCALE GENOMIC DNA]</scope>
    <source>
        <strain evidence="1 2">D17</strain>
    </source>
</reference>